<organism evidence="4 5">
    <name type="scientific">Edaphochlamys debaryana</name>
    <dbReference type="NCBI Taxonomy" id="47281"/>
    <lineage>
        <taxon>Eukaryota</taxon>
        <taxon>Viridiplantae</taxon>
        <taxon>Chlorophyta</taxon>
        <taxon>core chlorophytes</taxon>
        <taxon>Chlorophyceae</taxon>
        <taxon>CS clade</taxon>
        <taxon>Chlamydomonadales</taxon>
        <taxon>Chlamydomonadales incertae sedis</taxon>
        <taxon>Edaphochlamys</taxon>
    </lineage>
</organism>
<dbReference type="EMBL" id="JAEHOE010000148">
    <property type="protein sequence ID" value="KAG2484528.1"/>
    <property type="molecule type" value="Genomic_DNA"/>
</dbReference>
<evidence type="ECO:0000256" key="3">
    <source>
        <dbReference type="SAM" id="MobiDB-lite"/>
    </source>
</evidence>
<sequence>MASPPDGAKGPTTSSNGQAQKPQKSYAFPRSDHTPLAAGLRLGHTFLEGVGEGLWNVWNNAVECVWRPGEPYPHDLSGKVCIVTGGNAGIGFATARALARRGAHVVLACRDRERAREAAEAIARTPPLPGCCGTPSPSPSSPPAPPPPLSVEALPLDLGRMDSVRAFAADWRRGGRRLDLIVCNAGVMAPLQRTLTEDGLEVQFQVNFLSHWLLANQLLQIEHERTAATHRDGSKSGPGSGSGSGSSPSRPGTRVVFVSSVVHRAGPLQWGDLLSESSYEPYITYGGSKLATLIAAKELQRRFDRHPELRRSDTAVAIHPGIARTALATAFFKDYGAAWAQGQPALQPLVRMWHAFMDTAGQAFLATTDQTSARMLDACLGESSELAGGYLAMGRVYAPDQAAEDPTRAEQLWAVASRLTGYTPPPSLS</sequence>
<dbReference type="InterPro" id="IPR036291">
    <property type="entry name" value="NAD(P)-bd_dom_sf"/>
</dbReference>
<evidence type="ECO:0000256" key="2">
    <source>
        <dbReference type="ARBA" id="ARBA00023002"/>
    </source>
</evidence>
<keyword evidence="2" id="KW-0560">Oxidoreductase</keyword>
<feature type="compositionally biased region" description="Low complexity" evidence="3">
    <location>
        <begin position="126"/>
        <end position="135"/>
    </location>
</feature>
<keyword evidence="5" id="KW-1185">Reference proteome</keyword>
<reference evidence="4" key="1">
    <citation type="journal article" date="2020" name="bioRxiv">
        <title>Comparative genomics of Chlamydomonas.</title>
        <authorList>
            <person name="Craig R.J."/>
            <person name="Hasan A.R."/>
            <person name="Ness R.W."/>
            <person name="Keightley P.D."/>
        </authorList>
    </citation>
    <scope>NUCLEOTIDE SEQUENCE</scope>
    <source>
        <strain evidence="4">CCAP 11/70</strain>
    </source>
</reference>
<dbReference type="SUPFAM" id="SSF51735">
    <property type="entry name" value="NAD(P)-binding Rossmann-fold domains"/>
    <property type="match status" value="1"/>
</dbReference>
<evidence type="ECO:0000313" key="5">
    <source>
        <dbReference type="Proteomes" id="UP000612055"/>
    </source>
</evidence>
<dbReference type="PANTHER" id="PTHR24320:SF286">
    <property type="entry name" value="NAD(P)-BINDING ROSSMANN-FOLD SUPERFAMILY PROTEIN"/>
    <property type="match status" value="1"/>
</dbReference>
<dbReference type="InterPro" id="IPR002347">
    <property type="entry name" value="SDR_fam"/>
</dbReference>
<comment type="similarity">
    <text evidence="1">Belongs to the short-chain dehydrogenases/reductases (SDR) family.</text>
</comment>
<dbReference type="PANTHER" id="PTHR24320">
    <property type="entry name" value="RETINOL DEHYDROGENASE"/>
    <property type="match status" value="1"/>
</dbReference>
<feature type="region of interest" description="Disordered" evidence="3">
    <location>
        <begin position="1"/>
        <end position="30"/>
    </location>
</feature>
<dbReference type="OrthoDB" id="191139at2759"/>
<gene>
    <name evidence="4" type="ORF">HYH03_016666</name>
</gene>
<comment type="caution">
    <text evidence="4">The sequence shown here is derived from an EMBL/GenBank/DDBJ whole genome shotgun (WGS) entry which is preliminary data.</text>
</comment>
<dbReference type="Proteomes" id="UP000612055">
    <property type="component" value="Unassembled WGS sequence"/>
</dbReference>
<name>A0A836BRC9_9CHLO</name>
<proteinExistence type="inferred from homology"/>
<dbReference type="Pfam" id="PF00106">
    <property type="entry name" value="adh_short"/>
    <property type="match status" value="1"/>
</dbReference>
<feature type="compositionally biased region" description="Polar residues" evidence="3">
    <location>
        <begin position="11"/>
        <end position="23"/>
    </location>
</feature>
<dbReference type="GO" id="GO:0016491">
    <property type="term" value="F:oxidoreductase activity"/>
    <property type="evidence" value="ECO:0007669"/>
    <property type="project" value="UniProtKB-KW"/>
</dbReference>
<evidence type="ECO:0000256" key="1">
    <source>
        <dbReference type="ARBA" id="ARBA00006484"/>
    </source>
</evidence>
<dbReference type="Gene3D" id="3.40.50.720">
    <property type="entry name" value="NAD(P)-binding Rossmann-like Domain"/>
    <property type="match status" value="1"/>
</dbReference>
<accession>A0A836BRC9</accession>
<dbReference type="AlphaFoldDB" id="A0A836BRC9"/>
<feature type="region of interest" description="Disordered" evidence="3">
    <location>
        <begin position="227"/>
        <end position="252"/>
    </location>
</feature>
<feature type="region of interest" description="Disordered" evidence="3">
    <location>
        <begin position="126"/>
        <end position="150"/>
    </location>
</feature>
<protein>
    <submittedName>
        <fullName evidence="4">Uncharacterized protein</fullName>
    </submittedName>
</protein>
<evidence type="ECO:0000313" key="4">
    <source>
        <dbReference type="EMBL" id="KAG2484528.1"/>
    </source>
</evidence>
<feature type="compositionally biased region" description="Pro residues" evidence="3">
    <location>
        <begin position="136"/>
        <end position="149"/>
    </location>
</feature>